<evidence type="ECO:0008006" key="2">
    <source>
        <dbReference type="Google" id="ProtNLM"/>
    </source>
</evidence>
<dbReference type="EMBL" id="BARW01037433">
    <property type="protein sequence ID" value="GAJ24530.1"/>
    <property type="molecule type" value="Genomic_DNA"/>
</dbReference>
<organism evidence="1">
    <name type="scientific">marine sediment metagenome</name>
    <dbReference type="NCBI Taxonomy" id="412755"/>
    <lineage>
        <taxon>unclassified sequences</taxon>
        <taxon>metagenomes</taxon>
        <taxon>ecological metagenomes</taxon>
    </lineage>
</organism>
<dbReference type="InterPro" id="IPR016541">
    <property type="entry name" value="UCP008505"/>
</dbReference>
<feature type="non-terminal residue" evidence="1">
    <location>
        <position position="159"/>
    </location>
</feature>
<sequence length="159" mass="18351">MLYLLDANTLIDAKRDYYPISRVPEFWEWLVFYGEKGNIKVPIEVYEEFSDTKDKNSKKDELAVWSEQLEVRAALLLNEEAEQDLVARITYGGYVANPTDDDLVKIGRDPFLLSYALKDLENRCIVSTEVSKPSKKGANRKVPDVCSDFKIRCINNFQM</sequence>
<dbReference type="Pfam" id="PF14367">
    <property type="entry name" value="DUF4411"/>
    <property type="match status" value="1"/>
</dbReference>
<proteinExistence type="predicted"/>
<comment type="caution">
    <text evidence="1">The sequence shown here is derived from an EMBL/GenBank/DDBJ whole genome shotgun (WGS) entry which is preliminary data.</text>
</comment>
<dbReference type="AlphaFoldDB" id="X1W2Y8"/>
<accession>X1W2Y8</accession>
<gene>
    <name evidence="1" type="ORF">S12H4_57792</name>
</gene>
<name>X1W2Y8_9ZZZZ</name>
<evidence type="ECO:0000313" key="1">
    <source>
        <dbReference type="EMBL" id="GAJ24530.1"/>
    </source>
</evidence>
<reference evidence="1" key="1">
    <citation type="journal article" date="2014" name="Front. Microbiol.">
        <title>High frequency of phylogenetically diverse reductive dehalogenase-homologous genes in deep subseafloor sedimentary metagenomes.</title>
        <authorList>
            <person name="Kawai M."/>
            <person name="Futagami T."/>
            <person name="Toyoda A."/>
            <person name="Takaki Y."/>
            <person name="Nishi S."/>
            <person name="Hori S."/>
            <person name="Arai W."/>
            <person name="Tsubouchi T."/>
            <person name="Morono Y."/>
            <person name="Uchiyama I."/>
            <person name="Ito T."/>
            <person name="Fujiyama A."/>
            <person name="Inagaki F."/>
            <person name="Takami H."/>
        </authorList>
    </citation>
    <scope>NUCLEOTIDE SEQUENCE</scope>
    <source>
        <strain evidence="1">Expedition CK06-06</strain>
    </source>
</reference>
<protein>
    <recommendedName>
        <fullName evidence="2">PIN domain-containing protein</fullName>
    </recommendedName>
</protein>